<dbReference type="EMBL" id="JAYGIM010000010">
    <property type="protein sequence ID" value="MEA5427725.1"/>
    <property type="molecule type" value="Genomic_DNA"/>
</dbReference>
<evidence type="ECO:0008006" key="3">
    <source>
        <dbReference type="Google" id="ProtNLM"/>
    </source>
</evidence>
<evidence type="ECO:0000313" key="2">
    <source>
        <dbReference type="Proteomes" id="UP001302222"/>
    </source>
</evidence>
<dbReference type="RefSeq" id="WP_323259393.1">
    <property type="nucleotide sequence ID" value="NZ_JAYGIM010000010.1"/>
</dbReference>
<evidence type="ECO:0000313" key="1">
    <source>
        <dbReference type="EMBL" id="MEA5427725.1"/>
    </source>
</evidence>
<comment type="caution">
    <text evidence="1">The sequence shown here is derived from an EMBL/GenBank/DDBJ whole genome shotgun (WGS) entry which is preliminary data.</text>
</comment>
<organism evidence="1 2">
    <name type="scientific">Arcicella lustrica</name>
    <dbReference type="NCBI Taxonomy" id="2984196"/>
    <lineage>
        <taxon>Bacteria</taxon>
        <taxon>Pseudomonadati</taxon>
        <taxon>Bacteroidota</taxon>
        <taxon>Cytophagia</taxon>
        <taxon>Cytophagales</taxon>
        <taxon>Flectobacillaceae</taxon>
        <taxon>Arcicella</taxon>
    </lineage>
</organism>
<gene>
    <name evidence="1" type="ORF">VB798_14135</name>
</gene>
<protein>
    <recommendedName>
        <fullName evidence="3">DUF4198 domain-containing protein</fullName>
    </recommendedName>
</protein>
<name>A0ABU5SKE4_9BACT</name>
<accession>A0ABU5SKE4</accession>
<sequence>MKSNTTLLKLCLLLTIICLPFLSRAHGYWLETQGSGKIGEPVKILMFYGEYAEAIREKGNKLDKMAELKVSVIDALGKQSAINMVQKETHWEGTFTPTTNGNYQILAINDTREVQDFTKHNLGITRPVQFMRTTYQVGKASATNAKNLQFLDVTANQENGKITLSAFKDKQALAKTKLTIINPQTWEKTKFTNENGQTTFTPTGKGLYLVELEWIDTNPGTFKGKDYQTIRYKSEMTFVID</sequence>
<dbReference type="Proteomes" id="UP001302222">
    <property type="component" value="Unassembled WGS sequence"/>
</dbReference>
<proteinExistence type="predicted"/>
<keyword evidence="2" id="KW-1185">Reference proteome</keyword>
<reference evidence="1 2" key="1">
    <citation type="submission" date="2023-12" db="EMBL/GenBank/DDBJ databases">
        <title>Novel species of the genus Arcicella isolated from rivers.</title>
        <authorList>
            <person name="Lu H."/>
        </authorList>
    </citation>
    <scope>NUCLEOTIDE SEQUENCE [LARGE SCALE GENOMIC DNA]</scope>
    <source>
        <strain evidence="1 2">DC25W</strain>
    </source>
</reference>